<dbReference type="RefSeq" id="WP_120244237.1">
    <property type="nucleotide sequence ID" value="NZ_RAPO01000002.1"/>
</dbReference>
<keyword evidence="1" id="KW-1133">Transmembrane helix</keyword>
<accession>A0A3R7EEL7</accession>
<keyword evidence="1" id="KW-0472">Membrane</keyword>
<proteinExistence type="predicted"/>
<dbReference type="Proteomes" id="UP000283805">
    <property type="component" value="Unassembled WGS sequence"/>
</dbReference>
<sequence length="267" mass="28825">MTPPERSLRAHLTRTESLNAVYEGTLIEETGRAEVTIGVTDRRLLGRSADGEFLDVKQEYITSIRSHLHSSPTFRGVDDRLVAGVGAILAVIAVIALVLTVLRLPAAEGMATVGLAVATVAGGSAAELARRRYVRVREALGRLERDRGFDFDLGSDRDRLVLGGLGGGLLAAVSFLWLLAATGPLAGLLVLATVGGLALAEYGVRLETEYEGIEFATEREKRVEITTVDGRTVELRTEPDASLERELGCRSTRHHYDSIESVQYDAP</sequence>
<evidence type="ECO:0000256" key="1">
    <source>
        <dbReference type="SAM" id="Phobius"/>
    </source>
</evidence>
<feature type="transmembrane region" description="Helical" evidence="1">
    <location>
        <begin position="81"/>
        <end position="104"/>
    </location>
</feature>
<comment type="caution">
    <text evidence="2">The sequence shown here is derived from an EMBL/GenBank/DDBJ whole genome shotgun (WGS) entry which is preliminary data.</text>
</comment>
<keyword evidence="1" id="KW-0812">Transmembrane</keyword>
<dbReference type="AlphaFoldDB" id="A0A3R7EEL7"/>
<gene>
    <name evidence="2" type="ORF">ATJ93_1751</name>
</gene>
<dbReference type="OrthoDB" id="206563at2157"/>
<keyword evidence="3" id="KW-1185">Reference proteome</keyword>
<protein>
    <submittedName>
        <fullName evidence="2">Uncharacterized protein</fullName>
    </submittedName>
</protein>
<feature type="transmembrane region" description="Helical" evidence="1">
    <location>
        <begin position="110"/>
        <end position="129"/>
    </location>
</feature>
<dbReference type="EMBL" id="RAPO01000002">
    <property type="protein sequence ID" value="RKD94908.1"/>
    <property type="molecule type" value="Genomic_DNA"/>
</dbReference>
<evidence type="ECO:0000313" key="2">
    <source>
        <dbReference type="EMBL" id="RKD94908.1"/>
    </source>
</evidence>
<organism evidence="2 3">
    <name type="scientific">Halopiger aswanensis</name>
    <dbReference type="NCBI Taxonomy" id="148449"/>
    <lineage>
        <taxon>Archaea</taxon>
        <taxon>Methanobacteriati</taxon>
        <taxon>Methanobacteriota</taxon>
        <taxon>Stenosarchaea group</taxon>
        <taxon>Halobacteria</taxon>
        <taxon>Halobacteriales</taxon>
        <taxon>Natrialbaceae</taxon>
        <taxon>Halopiger</taxon>
    </lineage>
</organism>
<feature type="transmembrane region" description="Helical" evidence="1">
    <location>
        <begin position="160"/>
        <end position="179"/>
    </location>
</feature>
<reference evidence="2 3" key="1">
    <citation type="submission" date="2018-09" db="EMBL/GenBank/DDBJ databases">
        <title>Genomic Encyclopedia of Archaeal and Bacterial Type Strains, Phase II (KMG-II): from individual species to whole genera.</title>
        <authorList>
            <person name="Goeker M."/>
        </authorList>
    </citation>
    <scope>NUCLEOTIDE SEQUENCE [LARGE SCALE GENOMIC DNA]</scope>
    <source>
        <strain evidence="2 3">DSM 13151</strain>
    </source>
</reference>
<evidence type="ECO:0000313" key="3">
    <source>
        <dbReference type="Proteomes" id="UP000283805"/>
    </source>
</evidence>
<name>A0A3R7EEL7_9EURY</name>